<name>A0A0Q3WX08_9BACI</name>
<evidence type="ECO:0000313" key="1">
    <source>
        <dbReference type="EMBL" id="KQL53267.1"/>
    </source>
</evidence>
<comment type="caution">
    <text evidence="1">The sequence shown here is derived from an EMBL/GenBank/DDBJ whole genome shotgun (WGS) entry which is preliminary data.</text>
</comment>
<organism evidence="1 2">
    <name type="scientific">Heyndrickxia shackletonii</name>
    <dbReference type="NCBI Taxonomy" id="157838"/>
    <lineage>
        <taxon>Bacteria</taxon>
        <taxon>Bacillati</taxon>
        <taxon>Bacillota</taxon>
        <taxon>Bacilli</taxon>
        <taxon>Bacillales</taxon>
        <taxon>Bacillaceae</taxon>
        <taxon>Heyndrickxia</taxon>
    </lineage>
</organism>
<dbReference type="EMBL" id="LJJC01000004">
    <property type="protein sequence ID" value="KQL53267.1"/>
    <property type="molecule type" value="Genomic_DNA"/>
</dbReference>
<gene>
    <name evidence="1" type="ORF">AN964_07030</name>
</gene>
<dbReference type="RefSeq" id="WP_055738996.1">
    <property type="nucleotide sequence ID" value="NZ_JAAIWL010000054.1"/>
</dbReference>
<accession>A0A0Q3WX08</accession>
<evidence type="ECO:0000313" key="2">
    <source>
        <dbReference type="Proteomes" id="UP000051888"/>
    </source>
</evidence>
<evidence type="ECO:0008006" key="3">
    <source>
        <dbReference type="Google" id="ProtNLM"/>
    </source>
</evidence>
<keyword evidence="2" id="KW-1185">Reference proteome</keyword>
<dbReference type="AlphaFoldDB" id="A0A0Q3WX08"/>
<dbReference type="STRING" id="157838.AN964_07030"/>
<reference evidence="1 2" key="1">
    <citation type="submission" date="2015-09" db="EMBL/GenBank/DDBJ databases">
        <title>Genome sequencing project for genomic taxonomy and phylogenomics of Bacillus-like bacteria.</title>
        <authorList>
            <person name="Liu B."/>
            <person name="Wang J."/>
            <person name="Zhu Y."/>
            <person name="Liu G."/>
            <person name="Chen Q."/>
            <person name="Chen Z."/>
            <person name="Lan J."/>
            <person name="Che J."/>
            <person name="Ge C."/>
            <person name="Shi H."/>
            <person name="Pan Z."/>
            <person name="Liu X."/>
        </authorList>
    </citation>
    <scope>NUCLEOTIDE SEQUENCE [LARGE SCALE GENOMIC DNA]</scope>
    <source>
        <strain evidence="1 2">LMG 18435</strain>
    </source>
</reference>
<dbReference type="Proteomes" id="UP000051888">
    <property type="component" value="Unassembled WGS sequence"/>
</dbReference>
<sequence length="163" mass="18428">MGMLLVFVIALISGCSTSIKEQQKEAVKNVNEAFSNQPKAAKKSTKHLKLYLPFGMAIQKDSPNNVIMKRGNQNYLLFYNQKVDKKGKEVYKISKPNKGILLDKNFTSKEKFGYLFVSKVKKNLYEVTVGIGGIKMTTETDMKNIASDAEKMMKIVSSVKYRK</sequence>
<proteinExistence type="predicted"/>
<protein>
    <recommendedName>
        <fullName evidence="3">DUF4367 domain-containing protein</fullName>
    </recommendedName>
</protein>
<dbReference type="PATRIC" id="fig|157838.3.peg.1548"/>
<dbReference type="OrthoDB" id="2450230at2"/>